<name>A0ABD6EW19_9BILA</name>
<keyword evidence="3" id="KW-1185">Reference proteome</keyword>
<evidence type="ECO:0000313" key="2">
    <source>
        <dbReference type="EMBL" id="MFH4981686.1"/>
    </source>
</evidence>
<comment type="caution">
    <text evidence="2">The sequence shown here is derived from an EMBL/GenBank/DDBJ whole genome shotgun (WGS) entry which is preliminary data.</text>
</comment>
<dbReference type="Proteomes" id="UP001608902">
    <property type="component" value="Unassembled WGS sequence"/>
</dbReference>
<organism evidence="2 3">
    <name type="scientific">Gnathostoma spinigerum</name>
    <dbReference type="NCBI Taxonomy" id="75299"/>
    <lineage>
        <taxon>Eukaryota</taxon>
        <taxon>Metazoa</taxon>
        <taxon>Ecdysozoa</taxon>
        <taxon>Nematoda</taxon>
        <taxon>Chromadorea</taxon>
        <taxon>Rhabditida</taxon>
        <taxon>Spirurina</taxon>
        <taxon>Gnathostomatomorpha</taxon>
        <taxon>Gnathostomatoidea</taxon>
        <taxon>Gnathostomatidae</taxon>
        <taxon>Gnathostoma</taxon>
    </lineage>
</organism>
<feature type="compositionally biased region" description="Polar residues" evidence="1">
    <location>
        <begin position="1"/>
        <end position="12"/>
    </location>
</feature>
<proteinExistence type="predicted"/>
<dbReference type="EMBL" id="JBGFUD010007686">
    <property type="protein sequence ID" value="MFH4981686.1"/>
    <property type="molecule type" value="Genomic_DNA"/>
</dbReference>
<gene>
    <name evidence="2" type="ORF">AB6A40_008395</name>
</gene>
<accession>A0ABD6EW19</accession>
<feature type="compositionally biased region" description="Polar residues" evidence="1">
    <location>
        <begin position="19"/>
        <end position="28"/>
    </location>
</feature>
<protein>
    <submittedName>
        <fullName evidence="2">Uncharacterized protein</fullName>
    </submittedName>
</protein>
<evidence type="ECO:0000313" key="3">
    <source>
        <dbReference type="Proteomes" id="UP001608902"/>
    </source>
</evidence>
<evidence type="ECO:0000256" key="1">
    <source>
        <dbReference type="SAM" id="MobiDB-lite"/>
    </source>
</evidence>
<sequence>MEVVGSTSYNSRNDGDGTALSSHSSPDETNLPIENPPTEIEIRSGNGDCTRKNSVIKNSDVVQSSQSVNMNHALSALEKTQICEEFQLPTDFELSRQKSSVSGVKTITETKIESSGSMTAVAGSASPVKELIPKQRRRYNVKVSPTSGQNGYFISCPGQKSLCRCY</sequence>
<feature type="region of interest" description="Disordered" evidence="1">
    <location>
        <begin position="1"/>
        <end position="51"/>
    </location>
</feature>
<dbReference type="AlphaFoldDB" id="A0ABD6EW19"/>
<reference evidence="2 3" key="1">
    <citation type="submission" date="2024-08" db="EMBL/GenBank/DDBJ databases">
        <title>Gnathostoma spinigerum genome.</title>
        <authorList>
            <person name="Gonzalez-Bertolin B."/>
            <person name="Monzon S."/>
            <person name="Zaballos A."/>
            <person name="Jimenez P."/>
            <person name="Dekumyoy P."/>
            <person name="Varona S."/>
            <person name="Cuesta I."/>
            <person name="Sumanam S."/>
            <person name="Adisakwattana P."/>
            <person name="Gasser R.B."/>
            <person name="Hernandez-Gonzalez A."/>
            <person name="Young N.D."/>
            <person name="Perteguer M.J."/>
        </authorList>
    </citation>
    <scope>NUCLEOTIDE SEQUENCE [LARGE SCALE GENOMIC DNA]</scope>
    <source>
        <strain evidence="2">AL3</strain>
        <tissue evidence="2">Liver</tissue>
    </source>
</reference>